<dbReference type="PANTHER" id="PTHR45641:SF19">
    <property type="entry name" value="NEPHROCYSTIN-3"/>
    <property type="match status" value="1"/>
</dbReference>
<dbReference type="Proteomes" id="UP000255297">
    <property type="component" value="Unassembled WGS sequence"/>
</dbReference>
<dbReference type="InterPro" id="IPR011990">
    <property type="entry name" value="TPR-like_helical_dom_sf"/>
</dbReference>
<dbReference type="Pfam" id="PF13432">
    <property type="entry name" value="TPR_16"/>
    <property type="match status" value="1"/>
</dbReference>
<evidence type="ECO:0000256" key="3">
    <source>
        <dbReference type="PROSITE-ProRule" id="PRU00339"/>
    </source>
</evidence>
<protein>
    <submittedName>
        <fullName evidence="4">Predicted O-linked N-acetylglucosamine transferase, SPINDLY family</fullName>
    </submittedName>
</protein>
<accession>A0A378LNL1</accession>
<dbReference type="GO" id="GO:0016740">
    <property type="term" value="F:transferase activity"/>
    <property type="evidence" value="ECO:0007669"/>
    <property type="project" value="UniProtKB-KW"/>
</dbReference>
<dbReference type="EMBL" id="UGPB01000001">
    <property type="protein sequence ID" value="STY28344.1"/>
    <property type="molecule type" value="Genomic_DNA"/>
</dbReference>
<dbReference type="InterPro" id="IPR019734">
    <property type="entry name" value="TPR_rpt"/>
</dbReference>
<dbReference type="PANTHER" id="PTHR45641">
    <property type="entry name" value="TETRATRICOPEPTIDE REPEAT PROTEIN (AFU_ORTHOLOGUE AFUA_6G03870)"/>
    <property type="match status" value="1"/>
</dbReference>
<keyword evidence="1" id="KW-0677">Repeat</keyword>
<name>A0A378LNL1_9GAMM</name>
<proteinExistence type="predicted"/>
<dbReference type="PROSITE" id="PS50005">
    <property type="entry name" value="TPR"/>
    <property type="match status" value="1"/>
</dbReference>
<gene>
    <name evidence="4" type="ORF">NCTC11532_00514</name>
</gene>
<organism evidence="4 5">
    <name type="scientific">Legionella wadsworthii</name>
    <dbReference type="NCBI Taxonomy" id="28088"/>
    <lineage>
        <taxon>Bacteria</taxon>
        <taxon>Pseudomonadati</taxon>
        <taxon>Pseudomonadota</taxon>
        <taxon>Gammaproteobacteria</taxon>
        <taxon>Legionellales</taxon>
        <taxon>Legionellaceae</taxon>
        <taxon>Legionella</taxon>
    </lineage>
</organism>
<sequence>MPLKNIKDLDKEGRYLEIVNLKTKPVSIQEQVELSFYLGKSHLALGNLEEAELHLVQALSVTTPEANLQIYFHATIYLGVCYLRKQHYPESIDQLHKALKLFESISPDKKDEVLIKSGVQMYFYLSESLRQEYRYEEALESLFKAINLAGASEECPSILLQIGIICNLAKKYDDAEFYLNKALTLFDCVQDKYLIADIKQQIGFSHLKQNRISSAIDNLKNSLAIYKELSAQENNIADIASTQFMLGIAYLRLRKYEEADRNLADAIDVFSNPQLGIDEVKKACALIKWVVLDERKMLENSFFATYQATRPSFKKLNYILHAIEELENKTEILGDKTPQCH</sequence>
<feature type="repeat" description="TPR" evidence="3">
    <location>
        <begin position="240"/>
        <end position="273"/>
    </location>
</feature>
<dbReference type="SMART" id="SM00028">
    <property type="entry name" value="TPR"/>
    <property type="match status" value="6"/>
</dbReference>
<evidence type="ECO:0000256" key="1">
    <source>
        <dbReference type="ARBA" id="ARBA00022737"/>
    </source>
</evidence>
<reference evidence="4 5" key="1">
    <citation type="submission" date="2018-06" db="EMBL/GenBank/DDBJ databases">
        <authorList>
            <consortium name="Pathogen Informatics"/>
            <person name="Doyle S."/>
        </authorList>
    </citation>
    <scope>NUCLEOTIDE SEQUENCE [LARGE SCALE GENOMIC DNA]</scope>
    <source>
        <strain evidence="4 5">NCTC11532</strain>
    </source>
</reference>
<evidence type="ECO:0000313" key="4">
    <source>
        <dbReference type="EMBL" id="STY28344.1"/>
    </source>
</evidence>
<keyword evidence="2 3" id="KW-0802">TPR repeat</keyword>
<keyword evidence="5" id="KW-1185">Reference proteome</keyword>
<evidence type="ECO:0000313" key="5">
    <source>
        <dbReference type="Proteomes" id="UP000255297"/>
    </source>
</evidence>
<dbReference type="AlphaFoldDB" id="A0A378LNL1"/>
<dbReference type="STRING" id="1122170.GCA_000701265_02163"/>
<dbReference type="SUPFAM" id="SSF48452">
    <property type="entry name" value="TPR-like"/>
    <property type="match status" value="1"/>
</dbReference>
<keyword evidence="4" id="KW-0808">Transferase</keyword>
<evidence type="ECO:0000256" key="2">
    <source>
        <dbReference type="ARBA" id="ARBA00022803"/>
    </source>
</evidence>
<dbReference type="Gene3D" id="1.25.40.10">
    <property type="entry name" value="Tetratricopeptide repeat domain"/>
    <property type="match status" value="2"/>
</dbReference>
<dbReference type="RefSeq" id="WP_031562683.1">
    <property type="nucleotide sequence ID" value="NZ_CAAAIS010000002.1"/>
</dbReference>